<protein>
    <recommendedName>
        <fullName evidence="1">Reverse transcriptase domain-containing protein</fullName>
    </recommendedName>
</protein>
<dbReference type="PANTHER" id="PTHR24559">
    <property type="entry name" value="TRANSPOSON TY3-I GAG-POL POLYPROTEIN"/>
    <property type="match status" value="1"/>
</dbReference>
<proteinExistence type="predicted"/>
<accession>A0ABQ4ZWI9</accession>
<dbReference type="InterPro" id="IPR053134">
    <property type="entry name" value="RNA-dir_DNA_polymerase"/>
</dbReference>
<dbReference type="Gene3D" id="3.10.10.10">
    <property type="entry name" value="HIV Type 1 Reverse Transcriptase, subunit A, domain 1"/>
    <property type="match status" value="1"/>
</dbReference>
<gene>
    <name evidence="2" type="ORF">Tco_0801647</name>
</gene>
<dbReference type="EMBL" id="BQNB010011750">
    <property type="protein sequence ID" value="GJS94679.1"/>
    <property type="molecule type" value="Genomic_DNA"/>
</dbReference>
<dbReference type="CDD" id="cd01647">
    <property type="entry name" value="RT_LTR"/>
    <property type="match status" value="1"/>
</dbReference>
<evidence type="ECO:0000313" key="3">
    <source>
        <dbReference type="Proteomes" id="UP001151760"/>
    </source>
</evidence>
<dbReference type="SUPFAM" id="SSF56672">
    <property type="entry name" value="DNA/RNA polymerases"/>
    <property type="match status" value="1"/>
</dbReference>
<dbReference type="Gene3D" id="3.30.70.270">
    <property type="match status" value="2"/>
</dbReference>
<sequence length="298" mass="34363">MLAQEYDGKGGVVVLTRWIEKMVFVHDISGCSIDQKVKYTAVSFVEEFCPSYEMQKLESKLWNHTMVEAGHAAYTDRFHELARMVAATEPKTIQKTMQIFGALTDEAVRNGSIKKAEKRGNMGEPNKDKNATPVAKSLCCLAPSELEELSGQLKELQDKELNKLTVKNCYPLPKIDDLFDQLQGSQFFLKIDLRSGYHQLRVHEDDIPKTAFRTRYGHFEFTIIPFDDILIYSKTQEEHVEHLRLVLGLLKKEKLYAKFSKCEFWLREVQFLGHDSRNSKTNVSFDQAHRLADHRVCL</sequence>
<reference evidence="2" key="2">
    <citation type="submission" date="2022-01" db="EMBL/GenBank/DDBJ databases">
        <authorList>
            <person name="Yamashiro T."/>
            <person name="Shiraishi A."/>
            <person name="Satake H."/>
            <person name="Nakayama K."/>
        </authorList>
    </citation>
    <scope>NUCLEOTIDE SEQUENCE</scope>
</reference>
<feature type="domain" description="Reverse transcriptase" evidence="1">
    <location>
        <begin position="226"/>
        <end position="274"/>
    </location>
</feature>
<dbReference type="InterPro" id="IPR043502">
    <property type="entry name" value="DNA/RNA_pol_sf"/>
</dbReference>
<organism evidence="2 3">
    <name type="scientific">Tanacetum coccineum</name>
    <dbReference type="NCBI Taxonomy" id="301880"/>
    <lineage>
        <taxon>Eukaryota</taxon>
        <taxon>Viridiplantae</taxon>
        <taxon>Streptophyta</taxon>
        <taxon>Embryophyta</taxon>
        <taxon>Tracheophyta</taxon>
        <taxon>Spermatophyta</taxon>
        <taxon>Magnoliopsida</taxon>
        <taxon>eudicotyledons</taxon>
        <taxon>Gunneridae</taxon>
        <taxon>Pentapetalae</taxon>
        <taxon>asterids</taxon>
        <taxon>campanulids</taxon>
        <taxon>Asterales</taxon>
        <taxon>Asteraceae</taxon>
        <taxon>Asteroideae</taxon>
        <taxon>Anthemideae</taxon>
        <taxon>Anthemidinae</taxon>
        <taxon>Tanacetum</taxon>
    </lineage>
</organism>
<dbReference type="Proteomes" id="UP001151760">
    <property type="component" value="Unassembled WGS sequence"/>
</dbReference>
<feature type="domain" description="Reverse transcriptase" evidence="1">
    <location>
        <begin position="156"/>
        <end position="225"/>
    </location>
</feature>
<keyword evidence="3" id="KW-1185">Reference proteome</keyword>
<dbReference type="PANTHER" id="PTHR24559:SF444">
    <property type="entry name" value="REVERSE TRANSCRIPTASE DOMAIN-CONTAINING PROTEIN"/>
    <property type="match status" value="1"/>
</dbReference>
<comment type="caution">
    <text evidence="2">The sequence shown here is derived from an EMBL/GenBank/DDBJ whole genome shotgun (WGS) entry which is preliminary data.</text>
</comment>
<evidence type="ECO:0000259" key="1">
    <source>
        <dbReference type="Pfam" id="PF00078"/>
    </source>
</evidence>
<evidence type="ECO:0000313" key="2">
    <source>
        <dbReference type="EMBL" id="GJS94679.1"/>
    </source>
</evidence>
<reference evidence="2" key="1">
    <citation type="journal article" date="2022" name="Int. J. Mol. Sci.">
        <title>Draft Genome of Tanacetum Coccineum: Genomic Comparison of Closely Related Tanacetum-Family Plants.</title>
        <authorList>
            <person name="Yamashiro T."/>
            <person name="Shiraishi A."/>
            <person name="Nakayama K."/>
            <person name="Satake H."/>
        </authorList>
    </citation>
    <scope>NUCLEOTIDE SEQUENCE</scope>
</reference>
<dbReference type="Pfam" id="PF00078">
    <property type="entry name" value="RVT_1"/>
    <property type="match status" value="2"/>
</dbReference>
<dbReference type="InterPro" id="IPR000477">
    <property type="entry name" value="RT_dom"/>
</dbReference>
<name>A0ABQ4ZWI9_9ASTR</name>
<dbReference type="InterPro" id="IPR043128">
    <property type="entry name" value="Rev_trsase/Diguanyl_cyclase"/>
</dbReference>